<feature type="region of interest" description="Disordered" evidence="1">
    <location>
        <begin position="48"/>
        <end position="73"/>
    </location>
</feature>
<dbReference type="EMBL" id="CAJNNV010018238">
    <property type="protein sequence ID" value="CAE8605723.1"/>
    <property type="molecule type" value="Genomic_DNA"/>
</dbReference>
<evidence type="ECO:0000313" key="3">
    <source>
        <dbReference type="Proteomes" id="UP000654075"/>
    </source>
</evidence>
<feature type="compositionally biased region" description="Basic and acidic residues" evidence="1">
    <location>
        <begin position="1097"/>
        <end position="1107"/>
    </location>
</feature>
<feature type="compositionally biased region" description="Low complexity" evidence="1">
    <location>
        <begin position="869"/>
        <end position="880"/>
    </location>
</feature>
<feature type="region of interest" description="Disordered" evidence="1">
    <location>
        <begin position="169"/>
        <end position="188"/>
    </location>
</feature>
<feature type="compositionally biased region" description="Acidic residues" evidence="1">
    <location>
        <begin position="266"/>
        <end position="299"/>
    </location>
</feature>
<feature type="compositionally biased region" description="Basic and acidic residues" evidence="1">
    <location>
        <begin position="1037"/>
        <end position="1055"/>
    </location>
</feature>
<proteinExistence type="predicted"/>
<feature type="compositionally biased region" description="Acidic residues" evidence="1">
    <location>
        <begin position="941"/>
        <end position="955"/>
    </location>
</feature>
<feature type="compositionally biased region" description="Basic and acidic residues" evidence="1">
    <location>
        <begin position="931"/>
        <end position="940"/>
    </location>
</feature>
<feature type="region of interest" description="Disordered" evidence="1">
    <location>
        <begin position="858"/>
        <end position="899"/>
    </location>
</feature>
<feature type="region of interest" description="Disordered" evidence="1">
    <location>
        <begin position="1006"/>
        <end position="1113"/>
    </location>
</feature>
<feature type="compositionally biased region" description="Acidic residues" evidence="1">
    <location>
        <begin position="1027"/>
        <end position="1036"/>
    </location>
</feature>
<organism evidence="2 3">
    <name type="scientific">Polarella glacialis</name>
    <name type="common">Dinoflagellate</name>
    <dbReference type="NCBI Taxonomy" id="89957"/>
    <lineage>
        <taxon>Eukaryota</taxon>
        <taxon>Sar</taxon>
        <taxon>Alveolata</taxon>
        <taxon>Dinophyceae</taxon>
        <taxon>Suessiales</taxon>
        <taxon>Suessiaceae</taxon>
        <taxon>Polarella</taxon>
    </lineage>
</organism>
<feature type="compositionally biased region" description="Polar residues" evidence="1">
    <location>
        <begin position="1081"/>
        <end position="1091"/>
    </location>
</feature>
<dbReference type="InterPro" id="IPR036322">
    <property type="entry name" value="WD40_repeat_dom_sf"/>
</dbReference>
<protein>
    <submittedName>
        <fullName evidence="2">Uncharacterized protein</fullName>
    </submittedName>
</protein>
<accession>A0A813EY67</accession>
<feature type="region of interest" description="Disordered" evidence="1">
    <location>
        <begin position="403"/>
        <end position="424"/>
    </location>
</feature>
<feature type="region of interest" description="Disordered" evidence="1">
    <location>
        <begin position="929"/>
        <end position="966"/>
    </location>
</feature>
<dbReference type="InterPro" id="IPR015943">
    <property type="entry name" value="WD40/YVTN_repeat-like_dom_sf"/>
</dbReference>
<feature type="compositionally biased region" description="Basic and acidic residues" evidence="1">
    <location>
        <begin position="1069"/>
        <end position="1080"/>
    </location>
</feature>
<dbReference type="SUPFAM" id="SSF50978">
    <property type="entry name" value="WD40 repeat-like"/>
    <property type="match status" value="1"/>
</dbReference>
<name>A0A813EY67_POLGL</name>
<gene>
    <name evidence="2" type="ORF">PGLA1383_LOCUS23826</name>
</gene>
<keyword evidence="3" id="KW-1185">Reference proteome</keyword>
<dbReference type="OrthoDB" id="7668193at2759"/>
<feature type="compositionally biased region" description="Polar residues" evidence="1">
    <location>
        <begin position="174"/>
        <end position="184"/>
    </location>
</feature>
<evidence type="ECO:0000256" key="1">
    <source>
        <dbReference type="SAM" id="MobiDB-lite"/>
    </source>
</evidence>
<sequence>MARGASCLSQSKDGLLQLWDVATQKLCWEETRWMLILRPACFAVPSQSRTSSESSTADALPQARQHRPGGASSCCRVRPRSRGRGWASRRARPLLGCACPCAQCQRWDTCVWDLRSPEKPLLASCLAGDPASPAICSAVLWRKAWVASAGGDISILRLRQDGIERTSAVRTAPTPYSQKSTQSEAGAWQSEKRGINALAVRPDLRLVAAARWDRRVELFDGKTASSLGRLQCHDGGAPWLTDCEWGADGLRMGRGSIEGGSWDGLRDEEEEEEEDEGEEAEQEEAELGQEEKDEEEEEQEGAKETYSPHILCMGGWGRKTFELGMQGRCSLRDRDLRRKNRRNEIPSLAMVPPAASLKASHSKVAFCITCNSVKLSGLTHRSRSKQHQVREVSEHKLEQYLKDRSDAAQSSGSGRQVGASEGGGSAADQAMYYMEFGKYKKRPPRSLDWIIENDKKYMEFLTDPAQAVYKQWPNLVFGRRGNLTTDVEVDETCWQKWRVPGEGGQPTKWYFFLTLGIRQRGCMDFWLDCAKDAFQAKKSEGAVLAHIAAALSFAHNVPEEVTRLLSNALEHSLSQFKEDRHPFEHEVLAMVAQTLTSSEQALKDALATAEAAVAGGDDTRARREAAVGAAGQNLLACQEAHKQKQEAAKQKLEALKATVEPVKSAHAQQKEGDKGSLALEAAKADLDKAVGELLAPLAAAGGKQRQRQALSKALSSAVEPSLLEAMLLPLAKKPASRGHFDEVILENLGAQVAAKQAALGAQLQLAAPAKEERAAAVKAAQEAHEGAKAASELAAEELKAAKEAEAAAKSAAAAAKQAAGNLTAELLAAAQKLDKAKAQLEHFRAGALASFNELRERSAPLPEAPPPAAEAVAAEAEPPATRSAEGTCAEEATDRSLAPRRVPAAALEVASLDSRVDIDAELVLDADAEEEAHRERKFAAEDVDEEDGDVEDPQGESEGTIHSGTTHRLDAAAAAARAAREKSFAEVALLSEEELRERVRRSIEELVPPDTAAATASAEMRSSSVEVDAEQDDSPDGDSRELEVHTASSSRHEPPDEAELTPAQVFYLENRERAAREQSPGKDSSPSQSHYAGSLRRATEGRDRQRDPNSSCRYMGHPGLGGLTGPIALIVALLGCVDNIVLRLAPVPAVPAGAPAPLPATPTPLFEATVEHDRLPDFVCGACVCTPCEVAEVSVDSGLAKAGAKADMRTLRTGDRIVVRYDGEPGFHERLLLWPLGGSSWVICTPDFDTYEEDHDDTNYIVMCSKVQRGGRLPRGVSGPVYRFDAALSKAELAKLLRESLPLAEEASALRGAEVIKPVSVVMWDGTEEAANELLEIPAVAEVVRRRLSIDWSHKKAGVQPKQVAFAAGGGGLSPSAGPPGAIAAAGSGGDVTPGCWLTSEPTVHAGGTLEIGTEVDIRDTDVVKGNRGIVERHLGGASYTFIIPVEFVLEEDINDYVAHRIGIFAPASDGVEHFKKVLAKPPLPSPPVDEEAAEARVLEVHYDDHGERYREFKDATKDMVEDAFSDWPVEGPRSVLWLCKNFARQGLTPTTWLEKHIHEQRYADTDRSLHELRMLAEVFYQAVTYDQLNVASLASFELMGRRWQLILDAHSTDAQKPNYEGSIYYSGLEHQRFGIMPDLSAHVARRMKEDVQIEVQRGKARELKAAPAAAAFKAKAKAKAAGGPAAGTQ</sequence>
<reference evidence="2" key="1">
    <citation type="submission" date="2021-02" db="EMBL/GenBank/DDBJ databases">
        <authorList>
            <person name="Dougan E. K."/>
            <person name="Rhodes N."/>
            <person name="Thang M."/>
            <person name="Chan C."/>
        </authorList>
    </citation>
    <scope>NUCLEOTIDE SEQUENCE</scope>
</reference>
<feature type="region of interest" description="Disordered" evidence="1">
    <location>
        <begin position="254"/>
        <end position="307"/>
    </location>
</feature>
<comment type="caution">
    <text evidence="2">The sequence shown here is derived from an EMBL/GenBank/DDBJ whole genome shotgun (WGS) entry which is preliminary data.</text>
</comment>
<evidence type="ECO:0000313" key="2">
    <source>
        <dbReference type="EMBL" id="CAE8605723.1"/>
    </source>
</evidence>
<dbReference type="Proteomes" id="UP000654075">
    <property type="component" value="Unassembled WGS sequence"/>
</dbReference>
<dbReference type="Gene3D" id="2.130.10.10">
    <property type="entry name" value="YVTN repeat-like/Quinoprotein amine dehydrogenase"/>
    <property type="match status" value="1"/>
</dbReference>